<dbReference type="EMBL" id="HG322949">
    <property type="protein sequence ID" value="CDG85578.1"/>
    <property type="molecule type" value="Genomic_DNA"/>
</dbReference>
<dbReference type="STRING" id="1349767.GJA_4975"/>
<accession>W0VDW1</accession>
<dbReference type="HOGENOM" id="CLU_2302057_0_0_4"/>
<name>W0VDW1_9BURK</name>
<evidence type="ECO:0000313" key="2">
    <source>
        <dbReference type="Proteomes" id="UP000027604"/>
    </source>
</evidence>
<reference evidence="1 2" key="1">
    <citation type="journal article" date="2015" name="Genome Announc.">
        <title>Genome Sequence of Mushroom Soft-Rot Pathogen Janthinobacterium agaricidamnosum.</title>
        <authorList>
            <person name="Graupner K."/>
            <person name="Lackner G."/>
            <person name="Hertweck C."/>
        </authorList>
    </citation>
    <scope>NUCLEOTIDE SEQUENCE [LARGE SCALE GENOMIC DNA]</scope>
    <source>
        <strain evidence="2">NBRC 102515 / DSM 9628</strain>
    </source>
</reference>
<dbReference type="PATRIC" id="fig|1349767.4.peg.1593"/>
<evidence type="ECO:0000313" key="1">
    <source>
        <dbReference type="EMBL" id="CDG85578.1"/>
    </source>
</evidence>
<organism evidence="1 2">
    <name type="scientific">Janthinobacterium agaricidamnosum NBRC 102515 = DSM 9628</name>
    <dbReference type="NCBI Taxonomy" id="1349767"/>
    <lineage>
        <taxon>Bacteria</taxon>
        <taxon>Pseudomonadati</taxon>
        <taxon>Pseudomonadota</taxon>
        <taxon>Betaproteobacteria</taxon>
        <taxon>Burkholderiales</taxon>
        <taxon>Oxalobacteraceae</taxon>
        <taxon>Janthinobacterium</taxon>
    </lineage>
</organism>
<dbReference type="AlphaFoldDB" id="W0VDW1"/>
<dbReference type="Proteomes" id="UP000027604">
    <property type="component" value="Chromosome I"/>
</dbReference>
<proteinExistence type="predicted"/>
<sequence length="100" mass="11529">MAGEEVKRRGNSFGLGDSPVIRRLPNRRLPCAPRMIRECQRRRQRGAGLSHRFHEGRSSMYSLHDVLIDVPGTVLVISLSMRMMFQTGHARIEQDWKAEK</sequence>
<gene>
    <name evidence="1" type="ORF">GJA_4975</name>
</gene>
<keyword evidence="2" id="KW-1185">Reference proteome</keyword>
<dbReference type="KEGG" id="jag:GJA_4975"/>
<protein>
    <submittedName>
        <fullName evidence="1">Uncharacterized protein</fullName>
    </submittedName>
</protein>